<keyword evidence="7 8" id="KW-0472">Membrane</keyword>
<evidence type="ECO:0000256" key="8">
    <source>
        <dbReference type="SAM" id="Phobius"/>
    </source>
</evidence>
<evidence type="ECO:0000256" key="2">
    <source>
        <dbReference type="ARBA" id="ARBA00022475"/>
    </source>
</evidence>
<sequence length="164" mass="16861">MGSATAAEPEPADARFMAERLLTSVREDIGRADAKAAMVLSGSVAVLAVVLARGIPATGTQGVAAGAVPLGGLVCVAGMLMLVGVILPRTRIGADRTFLRDFALGTPVEELHARLSATAGDVVAWLLSQASVHGAVLAAKYRWLRRGVCCLLAGGALLAVGMWW</sequence>
<dbReference type="Proteomes" id="UP001596523">
    <property type="component" value="Unassembled WGS sequence"/>
</dbReference>
<protein>
    <submittedName>
        <fullName evidence="10">Pycsar system effector family protein</fullName>
    </submittedName>
</protein>
<evidence type="ECO:0000256" key="1">
    <source>
        <dbReference type="ARBA" id="ARBA00004236"/>
    </source>
</evidence>
<feature type="transmembrane region" description="Helical" evidence="8">
    <location>
        <begin position="67"/>
        <end position="87"/>
    </location>
</feature>
<evidence type="ECO:0000313" key="11">
    <source>
        <dbReference type="Proteomes" id="UP001596523"/>
    </source>
</evidence>
<evidence type="ECO:0000313" key="10">
    <source>
        <dbReference type="EMBL" id="MFC7302782.1"/>
    </source>
</evidence>
<evidence type="ECO:0000256" key="4">
    <source>
        <dbReference type="ARBA" id="ARBA00022741"/>
    </source>
</evidence>
<keyword evidence="2" id="KW-1003">Cell membrane</keyword>
<keyword evidence="5 8" id="KW-1133">Transmembrane helix</keyword>
<evidence type="ECO:0000256" key="5">
    <source>
        <dbReference type="ARBA" id="ARBA00022989"/>
    </source>
</evidence>
<evidence type="ECO:0000256" key="6">
    <source>
        <dbReference type="ARBA" id="ARBA00023118"/>
    </source>
</evidence>
<evidence type="ECO:0000259" key="9">
    <source>
        <dbReference type="Pfam" id="PF18967"/>
    </source>
</evidence>
<feature type="transmembrane region" description="Helical" evidence="8">
    <location>
        <begin position="143"/>
        <end position="163"/>
    </location>
</feature>
<reference evidence="11" key="1">
    <citation type="journal article" date="2019" name="Int. J. Syst. Evol. Microbiol.">
        <title>The Global Catalogue of Microorganisms (GCM) 10K type strain sequencing project: providing services to taxonomists for standard genome sequencing and annotation.</title>
        <authorList>
            <consortium name="The Broad Institute Genomics Platform"/>
            <consortium name="The Broad Institute Genome Sequencing Center for Infectious Disease"/>
            <person name="Wu L."/>
            <person name="Ma J."/>
        </authorList>
    </citation>
    <scope>NUCLEOTIDE SEQUENCE [LARGE SCALE GENOMIC DNA]</scope>
    <source>
        <strain evidence="11">SYNS20</strain>
    </source>
</reference>
<dbReference type="InterPro" id="IPR043760">
    <property type="entry name" value="PycTM_dom"/>
</dbReference>
<keyword evidence="6" id="KW-0051">Antiviral defense</keyword>
<keyword evidence="3 8" id="KW-0812">Transmembrane</keyword>
<proteinExistence type="predicted"/>
<name>A0ABW2JB71_9ACTN</name>
<evidence type="ECO:0000256" key="3">
    <source>
        <dbReference type="ARBA" id="ARBA00022692"/>
    </source>
</evidence>
<feature type="domain" description="Pycsar effector protein" evidence="9">
    <location>
        <begin position="18"/>
        <end position="161"/>
    </location>
</feature>
<comment type="subcellular location">
    <subcellularLocation>
        <location evidence="1">Cell membrane</location>
    </subcellularLocation>
</comment>
<organism evidence="10 11">
    <name type="scientific">Streptomyces monticola</name>
    <dbReference type="NCBI Taxonomy" id="2666263"/>
    <lineage>
        <taxon>Bacteria</taxon>
        <taxon>Bacillati</taxon>
        <taxon>Actinomycetota</taxon>
        <taxon>Actinomycetes</taxon>
        <taxon>Kitasatosporales</taxon>
        <taxon>Streptomycetaceae</taxon>
        <taxon>Streptomyces</taxon>
    </lineage>
</organism>
<accession>A0ABW2JB71</accession>
<keyword evidence="11" id="KW-1185">Reference proteome</keyword>
<gene>
    <name evidence="10" type="ORF">ACFQVC_00950</name>
</gene>
<feature type="transmembrane region" description="Helical" evidence="8">
    <location>
        <begin position="36"/>
        <end position="55"/>
    </location>
</feature>
<keyword evidence="4" id="KW-0547">Nucleotide-binding</keyword>
<comment type="caution">
    <text evidence="10">The sequence shown here is derived from an EMBL/GenBank/DDBJ whole genome shotgun (WGS) entry which is preliminary data.</text>
</comment>
<evidence type="ECO:0000256" key="7">
    <source>
        <dbReference type="ARBA" id="ARBA00023136"/>
    </source>
</evidence>
<dbReference type="Pfam" id="PF18967">
    <property type="entry name" value="PycTM"/>
    <property type="match status" value="1"/>
</dbReference>
<dbReference type="EMBL" id="JBHTCF010000001">
    <property type="protein sequence ID" value="MFC7302782.1"/>
    <property type="molecule type" value="Genomic_DNA"/>
</dbReference>
<dbReference type="RefSeq" id="WP_381825332.1">
    <property type="nucleotide sequence ID" value="NZ_JBHTCF010000001.1"/>
</dbReference>